<name>A0A1Q6I039_BACUN</name>
<dbReference type="Pfam" id="PF00702">
    <property type="entry name" value="Hydrolase"/>
    <property type="match status" value="1"/>
</dbReference>
<dbReference type="Proteomes" id="UP000186549">
    <property type="component" value="Unassembled WGS sequence"/>
</dbReference>
<dbReference type="SUPFAM" id="SSF56784">
    <property type="entry name" value="HAD-like"/>
    <property type="match status" value="1"/>
</dbReference>
<evidence type="ECO:0000313" key="1">
    <source>
        <dbReference type="EMBL" id="OKZ32192.1"/>
    </source>
</evidence>
<sequence>MKNLMFDLGGVIMEIERRRAVDALKSIGLADADEMLGEYGQKGIFLELELGNVTPAQWRTELRRHIKGDVTDVEIDRAFEKFLIGIPESRLKELEELHRDHKLYLLSNTNKVMWDGMILSEFRKDGHDINYYFDGVIPSFEVHCYKPDAEIFHKACEKFGICPEDTIFFDDSKANVEAARALGFGGVHVADNRPFKEYLDK</sequence>
<evidence type="ECO:0008006" key="3">
    <source>
        <dbReference type="Google" id="ProtNLM"/>
    </source>
</evidence>
<reference evidence="1 2" key="1">
    <citation type="journal article" date="2016" name="Nat. Biotechnol.">
        <title>Measurement of bacterial replication rates in microbial communities.</title>
        <authorList>
            <person name="Brown C.T."/>
            <person name="Olm M.R."/>
            <person name="Thomas B.C."/>
            <person name="Banfield J.F."/>
        </authorList>
    </citation>
    <scope>NUCLEOTIDE SEQUENCE [LARGE SCALE GENOMIC DNA]</scope>
    <source>
        <strain evidence="1">45_41</strain>
    </source>
</reference>
<gene>
    <name evidence="1" type="ORF">BHV79_10915</name>
</gene>
<organism evidence="1 2">
    <name type="scientific">Bacteroides uniformis</name>
    <dbReference type="NCBI Taxonomy" id="820"/>
    <lineage>
        <taxon>Bacteria</taxon>
        <taxon>Pseudomonadati</taxon>
        <taxon>Bacteroidota</taxon>
        <taxon>Bacteroidia</taxon>
        <taxon>Bacteroidales</taxon>
        <taxon>Bacteroidaceae</taxon>
        <taxon>Bacteroides</taxon>
    </lineage>
</organism>
<dbReference type="CDD" id="cd02603">
    <property type="entry name" value="HAD_sEH-N_like"/>
    <property type="match status" value="1"/>
</dbReference>
<dbReference type="NCBIfam" id="TIGR01509">
    <property type="entry name" value="HAD-SF-IA-v3"/>
    <property type="match status" value="1"/>
</dbReference>
<dbReference type="PANTHER" id="PTHR43611:SF3">
    <property type="entry name" value="FLAVIN MONONUCLEOTIDE HYDROLASE 1, CHLOROPLATIC"/>
    <property type="match status" value="1"/>
</dbReference>
<dbReference type="Gene3D" id="1.10.150.240">
    <property type="entry name" value="Putative phosphatase, domain 2"/>
    <property type="match status" value="1"/>
</dbReference>
<dbReference type="InterPro" id="IPR023214">
    <property type="entry name" value="HAD_sf"/>
</dbReference>
<proteinExistence type="predicted"/>
<protein>
    <recommendedName>
        <fullName evidence="3">HAD family phosphatase</fullName>
    </recommendedName>
</protein>
<dbReference type="EMBL" id="MNQU01000235">
    <property type="protein sequence ID" value="OKZ32192.1"/>
    <property type="molecule type" value="Genomic_DNA"/>
</dbReference>
<dbReference type="AlphaFoldDB" id="A0A1Q6I039"/>
<dbReference type="InterPro" id="IPR006439">
    <property type="entry name" value="HAD-SF_hydro_IA"/>
</dbReference>
<dbReference type="InterPro" id="IPR036412">
    <property type="entry name" value="HAD-like_sf"/>
</dbReference>
<dbReference type="SFLD" id="SFLDG01129">
    <property type="entry name" value="C1.5:_HAD__Beta-PGM__Phosphata"/>
    <property type="match status" value="1"/>
</dbReference>
<dbReference type="PRINTS" id="PR00413">
    <property type="entry name" value="HADHALOGNASE"/>
</dbReference>
<evidence type="ECO:0000313" key="2">
    <source>
        <dbReference type="Proteomes" id="UP000186549"/>
    </source>
</evidence>
<dbReference type="Gene3D" id="3.40.50.1000">
    <property type="entry name" value="HAD superfamily/HAD-like"/>
    <property type="match status" value="1"/>
</dbReference>
<dbReference type="PANTHER" id="PTHR43611">
    <property type="entry name" value="ALPHA-D-GLUCOSE 1-PHOSPHATE PHOSPHATASE"/>
    <property type="match status" value="1"/>
</dbReference>
<dbReference type="SFLD" id="SFLDS00003">
    <property type="entry name" value="Haloacid_Dehalogenase"/>
    <property type="match status" value="1"/>
</dbReference>
<dbReference type="InterPro" id="IPR023198">
    <property type="entry name" value="PGP-like_dom2"/>
</dbReference>
<comment type="caution">
    <text evidence="1">The sequence shown here is derived from an EMBL/GenBank/DDBJ whole genome shotgun (WGS) entry which is preliminary data.</text>
</comment>
<accession>A0A1Q6I039</accession>